<feature type="region of interest" description="Disordered" evidence="1">
    <location>
        <begin position="138"/>
        <end position="171"/>
    </location>
</feature>
<dbReference type="InterPro" id="IPR025204">
    <property type="entry name" value="CENP-L"/>
</dbReference>
<protein>
    <submittedName>
        <fullName evidence="2">Siroheme synthase</fullName>
    </submittedName>
</protein>
<proteinExistence type="predicted"/>
<dbReference type="Pfam" id="PF13092">
    <property type="entry name" value="CENP-L"/>
    <property type="match status" value="1"/>
</dbReference>
<feature type="region of interest" description="Disordered" evidence="1">
    <location>
        <begin position="1"/>
        <end position="52"/>
    </location>
</feature>
<accession>A0AA38RI41</accession>
<reference evidence="2" key="1">
    <citation type="submission" date="2022-07" db="EMBL/GenBank/DDBJ databases">
        <title>Fungi with potential for degradation of polypropylene.</title>
        <authorList>
            <person name="Gostincar C."/>
        </authorList>
    </citation>
    <scope>NUCLEOTIDE SEQUENCE</scope>
    <source>
        <strain evidence="2">EXF-13308</strain>
    </source>
</reference>
<sequence>MPPRRRHHSPNSRTRGRRADSLPQQVEVEAATADAAPSAEDPSPASSISSAAAPPPFFSTSFSTHRVSPLYIGPEALTDQRLQTLSQRLRDTLVGDVVRGVEVGLEGADGDGAMGRAGALELVTMRLVRLDEVLGQRLGGDAQHGRPASRDLSSDAPQGLTEDGPGGRAEGRKGIHISLRYEHALFTGLLLPLVAESPDDASVRGAASAPTALGREPADKIAPTIFNTSGRIPTPDGEKDSFLLLPLLLLRMPAPLKPVVMGFLCSAFDCRISSLVLGTRTLVRFWECWMADTGPPTRGPFAKDVVLTLGFLASSILESGGSRAHQNQVEGEVAEDRNGKEGTRLGIKAIDVIIPAQDLRRFVKAGRTLEKQERISKSSRKRRLDKAGSPLSENQETRKRRRLAGGKDEEGWTWRRTRTGNAEDDRQAEGEVVDQPFTDALAHYLDHHLALDMFHPTVRVLRIACGGFVASEGRIKIFGGSPAGSKDISEIDGGMPTAHRRAAWGLFEGLAARARGRRVARA</sequence>
<name>A0AA38RI41_9PEZI</name>
<feature type="compositionally biased region" description="Basic residues" evidence="1">
    <location>
        <begin position="1"/>
        <end position="16"/>
    </location>
</feature>
<evidence type="ECO:0000313" key="3">
    <source>
        <dbReference type="Proteomes" id="UP001174694"/>
    </source>
</evidence>
<comment type="caution">
    <text evidence="2">The sequence shown here is derived from an EMBL/GenBank/DDBJ whole genome shotgun (WGS) entry which is preliminary data.</text>
</comment>
<evidence type="ECO:0000313" key="2">
    <source>
        <dbReference type="EMBL" id="KAJ9137484.1"/>
    </source>
</evidence>
<keyword evidence="3" id="KW-1185">Reference proteome</keyword>
<evidence type="ECO:0000256" key="1">
    <source>
        <dbReference type="SAM" id="MobiDB-lite"/>
    </source>
</evidence>
<dbReference type="EMBL" id="JANBVO010000034">
    <property type="protein sequence ID" value="KAJ9137484.1"/>
    <property type="molecule type" value="Genomic_DNA"/>
</dbReference>
<feature type="compositionally biased region" description="Low complexity" evidence="1">
    <location>
        <begin position="29"/>
        <end position="52"/>
    </location>
</feature>
<gene>
    <name evidence="2" type="ORF">NKR23_g9083</name>
</gene>
<dbReference type="AlphaFoldDB" id="A0AA38RI41"/>
<dbReference type="Proteomes" id="UP001174694">
    <property type="component" value="Unassembled WGS sequence"/>
</dbReference>
<feature type="region of interest" description="Disordered" evidence="1">
    <location>
        <begin position="373"/>
        <end position="429"/>
    </location>
</feature>
<organism evidence="2 3">
    <name type="scientific">Pleurostoma richardsiae</name>
    <dbReference type="NCBI Taxonomy" id="41990"/>
    <lineage>
        <taxon>Eukaryota</taxon>
        <taxon>Fungi</taxon>
        <taxon>Dikarya</taxon>
        <taxon>Ascomycota</taxon>
        <taxon>Pezizomycotina</taxon>
        <taxon>Sordariomycetes</taxon>
        <taxon>Sordariomycetidae</taxon>
        <taxon>Calosphaeriales</taxon>
        <taxon>Pleurostomataceae</taxon>
        <taxon>Pleurostoma</taxon>
    </lineage>
</organism>